<feature type="region of interest" description="Disordered" evidence="1">
    <location>
        <begin position="66"/>
        <end position="87"/>
    </location>
</feature>
<dbReference type="AlphaFoldDB" id="A0AA88J0Y1"/>
<proteinExistence type="predicted"/>
<comment type="caution">
    <text evidence="2">The sequence shown here is derived from an EMBL/GenBank/DDBJ whole genome shotgun (WGS) entry which is preliminary data.</text>
</comment>
<reference evidence="2" key="1">
    <citation type="submission" date="2023-08" db="EMBL/GenBank/DDBJ databases">
        <title>Pelteobagrus vachellii genome.</title>
        <authorList>
            <person name="Liu H."/>
        </authorList>
    </citation>
    <scope>NUCLEOTIDE SEQUENCE</scope>
    <source>
        <strain evidence="2">PRFRI_2022a</strain>
        <tissue evidence="2">Muscle</tissue>
    </source>
</reference>
<organism evidence="2 3">
    <name type="scientific">Tachysurus vachellii</name>
    <name type="common">Darkbarbel catfish</name>
    <name type="synonym">Pelteobagrus vachellii</name>
    <dbReference type="NCBI Taxonomy" id="175792"/>
    <lineage>
        <taxon>Eukaryota</taxon>
        <taxon>Metazoa</taxon>
        <taxon>Chordata</taxon>
        <taxon>Craniata</taxon>
        <taxon>Vertebrata</taxon>
        <taxon>Euteleostomi</taxon>
        <taxon>Actinopterygii</taxon>
        <taxon>Neopterygii</taxon>
        <taxon>Teleostei</taxon>
        <taxon>Ostariophysi</taxon>
        <taxon>Siluriformes</taxon>
        <taxon>Bagridae</taxon>
        <taxon>Tachysurus</taxon>
    </lineage>
</organism>
<evidence type="ECO:0000256" key="1">
    <source>
        <dbReference type="SAM" id="MobiDB-lite"/>
    </source>
</evidence>
<sequence length="134" mass="16022">MLYRISCKKERVLSDIYTLADKHNTDHFCRHIYTSNYRLLKMAQREFGFSPRRMRSNEKRTTAFTYTRKKQKNSISPATEDRRKIARGKDIPNARVLFEELQQQKSATELFYVEPKEIECMDIHVPSELQTSRE</sequence>
<evidence type="ECO:0000313" key="3">
    <source>
        <dbReference type="Proteomes" id="UP001187315"/>
    </source>
</evidence>
<gene>
    <name evidence="2" type="ORF">Q7C36_022715</name>
</gene>
<accession>A0AA88J0Y1</accession>
<name>A0AA88J0Y1_TACVA</name>
<dbReference type="EMBL" id="JAVHJS010000025">
    <property type="protein sequence ID" value="KAK2816444.1"/>
    <property type="molecule type" value="Genomic_DNA"/>
</dbReference>
<protein>
    <submittedName>
        <fullName evidence="2">Uncharacterized protein</fullName>
    </submittedName>
</protein>
<keyword evidence="3" id="KW-1185">Reference proteome</keyword>
<evidence type="ECO:0000313" key="2">
    <source>
        <dbReference type="EMBL" id="KAK2816444.1"/>
    </source>
</evidence>
<dbReference type="Proteomes" id="UP001187315">
    <property type="component" value="Unassembled WGS sequence"/>
</dbReference>